<dbReference type="PROSITE" id="PS50157">
    <property type="entry name" value="ZINC_FINGER_C2H2_2"/>
    <property type="match status" value="1"/>
</dbReference>
<dbReference type="PANTHER" id="PTHR13267">
    <property type="entry name" value="ZINC FINGER PROTEIN 277"/>
    <property type="match status" value="1"/>
</dbReference>
<dbReference type="InterPro" id="IPR040048">
    <property type="entry name" value="ZNF277"/>
</dbReference>
<feature type="domain" description="C2H2-type" evidence="7">
    <location>
        <begin position="324"/>
        <end position="348"/>
    </location>
</feature>
<organism evidence="8 9">
    <name type="scientific">Coemansia reversa (strain ATCC 12441 / NRRL 1564)</name>
    <dbReference type="NCBI Taxonomy" id="763665"/>
    <lineage>
        <taxon>Eukaryota</taxon>
        <taxon>Fungi</taxon>
        <taxon>Fungi incertae sedis</taxon>
        <taxon>Zoopagomycota</taxon>
        <taxon>Kickxellomycotina</taxon>
        <taxon>Kickxellomycetes</taxon>
        <taxon>Kickxellales</taxon>
        <taxon>Kickxellaceae</taxon>
        <taxon>Coemansia</taxon>
    </lineage>
</organism>
<dbReference type="SUPFAM" id="SSF57667">
    <property type="entry name" value="beta-beta-alpha zinc fingers"/>
    <property type="match status" value="2"/>
</dbReference>
<dbReference type="AlphaFoldDB" id="A0A2G5BCV7"/>
<evidence type="ECO:0000256" key="5">
    <source>
        <dbReference type="PROSITE-ProRule" id="PRU00042"/>
    </source>
</evidence>
<accession>A0A2G5BCV7</accession>
<sequence>MADDWQTVPARQPRHASRGRGGGGRDRHQQRSQSRSKTGQGEGRGWRAAGRQSQEQQGWRAGSKSRSRSRGPGPAPGTAADVDGAAFKLETSNMFALRVGKGSRARKDEGLQEFFEARDDGEEDEAFDAIDDSDLDVSGYESEDDRDEATDFPPLPVRVLCSFCQGVEQDRTLFTDAAELAAHLRTEHGLVFKNLSHMVLLLQRYLDAWARKLGETTVAEVARPLDESKPTVYHIDAAQCAADKDIRSGVQKEGLAEVLAAQEAERQGSARNPRKCLFCKRVCEDRRELFRHGYREHSFNIGLPDNLVWVDDFLQILESKLASQQCLYCEKIFTSAAVLRKHMRKKKHFKISSHNRLYDRFYVVNYLEPGKSWEAIENENADESDSEDRKDDSWTDWDDHAEEMPAKSLFDDCVLPSAAECWDYMVREFGFDIHHIRREHRLDFYKTIKLINAIRRCYAENKCFACCQQFVDSAALATHSREEGAMHLVPPSNGSSMWEDKSNLRPAIDNDPLLIGFDDEEDNDAEAGDEDLSRKRLEESKRILRNKLSQVSLDARPENAVGASKAAIAPHTAL</sequence>
<evidence type="ECO:0000313" key="8">
    <source>
        <dbReference type="EMBL" id="PIA16845.1"/>
    </source>
</evidence>
<gene>
    <name evidence="8" type="ORF">COEREDRAFT_80903</name>
</gene>
<keyword evidence="2 5" id="KW-0863">Zinc-finger</keyword>
<dbReference type="PANTHER" id="PTHR13267:SF3">
    <property type="entry name" value="ZINC FINGER PROTEIN 277"/>
    <property type="match status" value="1"/>
</dbReference>
<evidence type="ECO:0000256" key="1">
    <source>
        <dbReference type="ARBA" id="ARBA00022723"/>
    </source>
</evidence>
<evidence type="ECO:0000313" key="9">
    <source>
        <dbReference type="Proteomes" id="UP000242474"/>
    </source>
</evidence>
<feature type="region of interest" description="Disordered" evidence="6">
    <location>
        <begin position="1"/>
        <end position="82"/>
    </location>
</feature>
<dbReference type="EMBL" id="KZ303497">
    <property type="protein sequence ID" value="PIA16845.1"/>
    <property type="molecule type" value="Genomic_DNA"/>
</dbReference>
<feature type="region of interest" description="Disordered" evidence="6">
    <location>
        <begin position="378"/>
        <end position="397"/>
    </location>
</feature>
<comment type="similarity">
    <text evidence="4">Belongs to the ZNF277 family.</text>
</comment>
<dbReference type="Pfam" id="PF12756">
    <property type="entry name" value="zf-C2H2_2"/>
    <property type="match status" value="2"/>
</dbReference>
<protein>
    <recommendedName>
        <fullName evidence="7">C2H2-type domain-containing protein</fullName>
    </recommendedName>
</protein>
<evidence type="ECO:0000256" key="2">
    <source>
        <dbReference type="ARBA" id="ARBA00022771"/>
    </source>
</evidence>
<evidence type="ECO:0000256" key="4">
    <source>
        <dbReference type="ARBA" id="ARBA00034119"/>
    </source>
</evidence>
<reference evidence="8 9" key="1">
    <citation type="journal article" date="2015" name="Genome Biol. Evol.">
        <title>Phylogenomic analyses indicate that early fungi evolved digesting cell walls of algal ancestors of land plants.</title>
        <authorList>
            <person name="Chang Y."/>
            <person name="Wang S."/>
            <person name="Sekimoto S."/>
            <person name="Aerts A.L."/>
            <person name="Choi C."/>
            <person name="Clum A."/>
            <person name="LaButti K.M."/>
            <person name="Lindquist E.A."/>
            <person name="Yee Ngan C."/>
            <person name="Ohm R.A."/>
            <person name="Salamov A.A."/>
            <person name="Grigoriev I.V."/>
            <person name="Spatafora J.W."/>
            <person name="Berbee M.L."/>
        </authorList>
    </citation>
    <scope>NUCLEOTIDE SEQUENCE [LARGE SCALE GENOMIC DNA]</scope>
    <source>
        <strain evidence="8 9">NRRL 1564</strain>
    </source>
</reference>
<dbReference type="InterPro" id="IPR036236">
    <property type="entry name" value="Znf_C2H2_sf"/>
</dbReference>
<dbReference type="InterPro" id="IPR041661">
    <property type="entry name" value="ZN622/Rei1/Reh1_Znf-C2H2"/>
</dbReference>
<keyword evidence="3" id="KW-0862">Zinc</keyword>
<evidence type="ECO:0000256" key="3">
    <source>
        <dbReference type="ARBA" id="ARBA00022833"/>
    </source>
</evidence>
<evidence type="ECO:0000259" key="7">
    <source>
        <dbReference type="PROSITE" id="PS50157"/>
    </source>
</evidence>
<name>A0A2G5BCV7_COERN</name>
<dbReference type="OrthoDB" id="7848332at2759"/>
<keyword evidence="9" id="KW-1185">Reference proteome</keyword>
<dbReference type="Proteomes" id="UP000242474">
    <property type="component" value="Unassembled WGS sequence"/>
</dbReference>
<feature type="region of interest" description="Disordered" evidence="6">
    <location>
        <begin position="117"/>
        <end position="151"/>
    </location>
</feature>
<feature type="compositionally biased region" description="Acidic residues" evidence="6">
    <location>
        <begin position="119"/>
        <end position="150"/>
    </location>
</feature>
<dbReference type="GO" id="GO:0008270">
    <property type="term" value="F:zinc ion binding"/>
    <property type="evidence" value="ECO:0007669"/>
    <property type="project" value="UniProtKB-KW"/>
</dbReference>
<evidence type="ECO:0000256" key="6">
    <source>
        <dbReference type="SAM" id="MobiDB-lite"/>
    </source>
</evidence>
<dbReference type="Gene3D" id="3.30.160.60">
    <property type="entry name" value="Classic Zinc Finger"/>
    <property type="match status" value="1"/>
</dbReference>
<feature type="compositionally biased region" description="Low complexity" evidence="6">
    <location>
        <begin position="70"/>
        <end position="80"/>
    </location>
</feature>
<dbReference type="InterPro" id="IPR013087">
    <property type="entry name" value="Znf_C2H2_type"/>
</dbReference>
<proteinExistence type="inferred from homology"/>
<dbReference type="STRING" id="763665.A0A2G5BCV7"/>
<dbReference type="SMART" id="SM00355">
    <property type="entry name" value="ZnF_C2H2"/>
    <property type="match status" value="4"/>
</dbReference>
<keyword evidence="1" id="KW-0479">Metal-binding</keyword>
<dbReference type="PROSITE" id="PS00028">
    <property type="entry name" value="ZINC_FINGER_C2H2_1"/>
    <property type="match status" value="1"/>
</dbReference>